<proteinExistence type="predicted"/>
<evidence type="ECO:0000313" key="1">
    <source>
        <dbReference type="EMBL" id="JAP87333.1"/>
    </source>
</evidence>
<sequence>FFLGLSMFYFNNTLQPKRASWHICNNTKEKEIQNTCESRSERTFKTSIVYRNTSEAWLLYKCRKKQLSNTYTTTSYTQKYIKNWGKRCTCSLCIFLMQGCLSVHSCHIQKKENIVQEGPKARPHIHEICAVFVATSDGKSIPSLPKAHSKQTYEPFFLYHTR</sequence>
<accession>A0A131Z7K8</accession>
<dbReference type="AlphaFoldDB" id="A0A131Z7K8"/>
<organism evidence="1">
    <name type="scientific">Rhipicephalus appendiculatus</name>
    <name type="common">Brown ear tick</name>
    <dbReference type="NCBI Taxonomy" id="34631"/>
    <lineage>
        <taxon>Eukaryota</taxon>
        <taxon>Metazoa</taxon>
        <taxon>Ecdysozoa</taxon>
        <taxon>Arthropoda</taxon>
        <taxon>Chelicerata</taxon>
        <taxon>Arachnida</taxon>
        <taxon>Acari</taxon>
        <taxon>Parasitiformes</taxon>
        <taxon>Ixodida</taxon>
        <taxon>Ixodoidea</taxon>
        <taxon>Ixodidae</taxon>
        <taxon>Rhipicephalinae</taxon>
        <taxon>Rhipicephalus</taxon>
        <taxon>Rhipicephalus</taxon>
    </lineage>
</organism>
<feature type="non-terminal residue" evidence="1">
    <location>
        <position position="1"/>
    </location>
</feature>
<protein>
    <submittedName>
        <fullName evidence="1">Uncharacterized protein</fullName>
    </submittedName>
</protein>
<name>A0A131Z7K8_RHIAP</name>
<reference evidence="1" key="1">
    <citation type="journal article" date="2016" name="Ticks Tick Borne Dis.">
        <title>De novo assembly and annotation of the salivary gland transcriptome of Rhipicephalus appendiculatus male and female ticks during blood feeding.</title>
        <authorList>
            <person name="de Castro M.H."/>
            <person name="de Klerk D."/>
            <person name="Pienaar R."/>
            <person name="Latif A.A."/>
            <person name="Rees D.J."/>
            <person name="Mans B.J."/>
        </authorList>
    </citation>
    <scope>NUCLEOTIDE SEQUENCE</scope>
    <source>
        <tissue evidence="1">Salivary glands</tissue>
    </source>
</reference>
<dbReference type="EMBL" id="GEDV01001224">
    <property type="protein sequence ID" value="JAP87333.1"/>
    <property type="molecule type" value="Transcribed_RNA"/>
</dbReference>